<dbReference type="SUPFAM" id="SSF52980">
    <property type="entry name" value="Restriction endonuclease-like"/>
    <property type="match status" value="1"/>
</dbReference>
<gene>
    <name evidence="2" type="ORF">CLV58_11463</name>
</gene>
<dbReference type="GO" id="GO:0004519">
    <property type="term" value="F:endonuclease activity"/>
    <property type="evidence" value="ECO:0007669"/>
    <property type="project" value="UniProtKB-KW"/>
</dbReference>
<dbReference type="Pfam" id="PF05685">
    <property type="entry name" value="Uma2"/>
    <property type="match status" value="1"/>
</dbReference>
<dbReference type="InterPro" id="IPR008538">
    <property type="entry name" value="Uma2"/>
</dbReference>
<organism evidence="2 3">
    <name type="scientific">Spirosoma oryzae</name>
    <dbReference type="NCBI Taxonomy" id="1469603"/>
    <lineage>
        <taxon>Bacteria</taxon>
        <taxon>Pseudomonadati</taxon>
        <taxon>Bacteroidota</taxon>
        <taxon>Cytophagia</taxon>
        <taxon>Cytophagales</taxon>
        <taxon>Cytophagaceae</taxon>
        <taxon>Spirosoma</taxon>
    </lineage>
</organism>
<feature type="domain" description="Putative restriction endonuclease" evidence="1">
    <location>
        <begin position="13"/>
        <end position="176"/>
    </location>
</feature>
<reference evidence="2 3" key="1">
    <citation type="submission" date="2018-03" db="EMBL/GenBank/DDBJ databases">
        <title>Genomic Encyclopedia of Archaeal and Bacterial Type Strains, Phase II (KMG-II): from individual species to whole genera.</title>
        <authorList>
            <person name="Goeker M."/>
        </authorList>
    </citation>
    <scope>NUCLEOTIDE SEQUENCE [LARGE SCALE GENOMIC DNA]</scope>
    <source>
        <strain evidence="2 3">DSM 28354</strain>
    </source>
</reference>
<evidence type="ECO:0000259" key="1">
    <source>
        <dbReference type="Pfam" id="PF05685"/>
    </source>
</evidence>
<comment type="caution">
    <text evidence="2">The sequence shown here is derived from an EMBL/GenBank/DDBJ whole genome shotgun (WGS) entry which is preliminary data.</text>
</comment>
<dbReference type="Proteomes" id="UP000238375">
    <property type="component" value="Unassembled WGS sequence"/>
</dbReference>
<proteinExistence type="predicted"/>
<dbReference type="AlphaFoldDB" id="A0A2T0SPZ6"/>
<keyword evidence="2" id="KW-0378">Hydrolase</keyword>
<dbReference type="Gene3D" id="3.90.1570.10">
    <property type="entry name" value="tt1808, chain A"/>
    <property type="match status" value="1"/>
</dbReference>
<evidence type="ECO:0000313" key="3">
    <source>
        <dbReference type="Proteomes" id="UP000238375"/>
    </source>
</evidence>
<name>A0A2T0SPZ6_9BACT</name>
<dbReference type="OrthoDB" id="668969at2"/>
<dbReference type="CDD" id="cd06260">
    <property type="entry name" value="DUF820-like"/>
    <property type="match status" value="1"/>
</dbReference>
<keyword evidence="2" id="KW-0540">Nuclease</keyword>
<accession>A0A2T0SPZ6</accession>
<sequence length="200" mass="23530">MQSPESYTKAMTVEDYLIREEKSEIRHEFYNGQVYAMAGGTVNHNRLIRRVSNMLEGQPSLNRCGIFSENIKVDVMQGVYMPYPDVVVTCHPFDLRGDNTVVRQPRLLIEVLSKSTASHDRGFKWLRYRRMPSLWYYMLIDQYTMTVELFSRIEETDEWINTIYEHPNDILVLPRLNCELPINDIYADIELIPDVEDDVN</sequence>
<evidence type="ECO:0000313" key="2">
    <source>
        <dbReference type="EMBL" id="PRY35478.1"/>
    </source>
</evidence>
<keyword evidence="3" id="KW-1185">Reference proteome</keyword>
<protein>
    <submittedName>
        <fullName evidence="2">Uma2 family endonuclease</fullName>
    </submittedName>
</protein>
<keyword evidence="2" id="KW-0255">Endonuclease</keyword>
<dbReference type="PANTHER" id="PTHR36558">
    <property type="entry name" value="GLR1098 PROTEIN"/>
    <property type="match status" value="1"/>
</dbReference>
<dbReference type="PANTHER" id="PTHR36558:SF1">
    <property type="entry name" value="RESTRICTION ENDONUCLEASE DOMAIN-CONTAINING PROTEIN-RELATED"/>
    <property type="match status" value="1"/>
</dbReference>
<dbReference type="EMBL" id="PVTE01000014">
    <property type="protein sequence ID" value="PRY35478.1"/>
    <property type="molecule type" value="Genomic_DNA"/>
</dbReference>
<dbReference type="InterPro" id="IPR011335">
    <property type="entry name" value="Restrct_endonuc-II-like"/>
</dbReference>
<dbReference type="InterPro" id="IPR012296">
    <property type="entry name" value="Nuclease_put_TT1808"/>
</dbReference>